<dbReference type="OMA" id="GPRMESW"/>
<feature type="compositionally biased region" description="Low complexity" evidence="1">
    <location>
        <begin position="1"/>
        <end position="15"/>
    </location>
</feature>
<keyword evidence="3" id="KW-1185">Reference proteome</keyword>
<dbReference type="AlphaFoldDB" id="B4NUM2"/>
<evidence type="ECO:0000313" key="3">
    <source>
        <dbReference type="Proteomes" id="UP000000304"/>
    </source>
</evidence>
<dbReference type="Proteomes" id="UP000000304">
    <property type="component" value="Unassembled WGS sequence"/>
</dbReference>
<evidence type="ECO:0000256" key="1">
    <source>
        <dbReference type="SAM" id="MobiDB-lite"/>
    </source>
</evidence>
<dbReference type="EMBL" id="CH984119">
    <property type="protein sequence ID" value="EDX16669.1"/>
    <property type="molecule type" value="Genomic_DNA"/>
</dbReference>
<sequence>MKTETDTTAAAAAAAEETETAVKRAPSWVLGSGSGTLESWTPRRLALLLLLPRLAPCAPFAEPLTRCPGDDDDNDDDDGDIRATGSVVRWFGCSMDRWFGGSVVRGGAAE</sequence>
<feature type="compositionally biased region" description="Acidic residues" evidence="1">
    <location>
        <begin position="70"/>
        <end position="79"/>
    </location>
</feature>
<protein>
    <submittedName>
        <fullName evidence="2">GD24853</fullName>
    </submittedName>
</protein>
<dbReference type="HOGENOM" id="CLU_2173635_0_0_1"/>
<feature type="region of interest" description="Disordered" evidence="1">
    <location>
        <begin position="62"/>
        <end position="81"/>
    </location>
</feature>
<evidence type="ECO:0000313" key="2">
    <source>
        <dbReference type="EMBL" id="EDX16669.1"/>
    </source>
</evidence>
<organism evidence="2 3">
    <name type="scientific">Drosophila simulans</name>
    <name type="common">Fruit fly</name>
    <dbReference type="NCBI Taxonomy" id="7240"/>
    <lineage>
        <taxon>Eukaryota</taxon>
        <taxon>Metazoa</taxon>
        <taxon>Ecdysozoa</taxon>
        <taxon>Arthropoda</taxon>
        <taxon>Hexapoda</taxon>
        <taxon>Insecta</taxon>
        <taxon>Pterygota</taxon>
        <taxon>Neoptera</taxon>
        <taxon>Endopterygota</taxon>
        <taxon>Diptera</taxon>
        <taxon>Brachycera</taxon>
        <taxon>Muscomorpha</taxon>
        <taxon>Ephydroidea</taxon>
        <taxon>Drosophilidae</taxon>
        <taxon>Drosophila</taxon>
        <taxon>Sophophora</taxon>
    </lineage>
</organism>
<name>B4NUM2_DROSI</name>
<reference evidence="2 3" key="1">
    <citation type="journal article" date="2007" name="Nature">
        <title>Evolution of genes and genomes on the Drosophila phylogeny.</title>
        <authorList>
            <consortium name="Drosophila 12 Genomes Consortium"/>
            <person name="Clark A.G."/>
            <person name="Eisen M.B."/>
            <person name="Smith D.R."/>
            <person name="Bergman C.M."/>
            <person name="Oliver B."/>
            <person name="Markow T.A."/>
            <person name="Kaufman T.C."/>
            <person name="Kellis M."/>
            <person name="Gelbart W."/>
            <person name="Iyer V.N."/>
            <person name="Pollard D.A."/>
            <person name="Sackton T.B."/>
            <person name="Larracuente A.M."/>
            <person name="Singh N.D."/>
            <person name="Abad J.P."/>
            <person name="Abt D.N."/>
            <person name="Adryan B."/>
            <person name="Aguade M."/>
            <person name="Akashi H."/>
            <person name="Anderson W.W."/>
            <person name="Aquadro C.F."/>
            <person name="Ardell D.H."/>
            <person name="Arguello R."/>
            <person name="Artieri C.G."/>
            <person name="Barbash D.A."/>
            <person name="Barker D."/>
            <person name="Barsanti P."/>
            <person name="Batterham P."/>
            <person name="Batzoglou S."/>
            <person name="Begun D."/>
            <person name="Bhutkar A."/>
            <person name="Blanco E."/>
            <person name="Bosak S.A."/>
            <person name="Bradley R.K."/>
            <person name="Brand A.D."/>
            <person name="Brent M.R."/>
            <person name="Brooks A.N."/>
            <person name="Brown R.H."/>
            <person name="Butlin R.K."/>
            <person name="Caggese C."/>
            <person name="Calvi B.R."/>
            <person name="Bernardo de Carvalho A."/>
            <person name="Caspi A."/>
            <person name="Castrezana S."/>
            <person name="Celniker S.E."/>
            <person name="Chang J.L."/>
            <person name="Chapple C."/>
            <person name="Chatterji S."/>
            <person name="Chinwalla A."/>
            <person name="Civetta A."/>
            <person name="Clifton S.W."/>
            <person name="Comeron J.M."/>
            <person name="Costello J.C."/>
            <person name="Coyne J.A."/>
            <person name="Daub J."/>
            <person name="David R.G."/>
            <person name="Delcher A.L."/>
            <person name="Delehaunty K."/>
            <person name="Do C.B."/>
            <person name="Ebling H."/>
            <person name="Edwards K."/>
            <person name="Eickbush T."/>
            <person name="Evans J.D."/>
            <person name="Filipski A."/>
            <person name="Findeiss S."/>
            <person name="Freyhult E."/>
            <person name="Fulton L."/>
            <person name="Fulton R."/>
            <person name="Garcia A.C."/>
            <person name="Gardiner A."/>
            <person name="Garfield D.A."/>
            <person name="Garvin B.E."/>
            <person name="Gibson G."/>
            <person name="Gilbert D."/>
            <person name="Gnerre S."/>
            <person name="Godfrey J."/>
            <person name="Good R."/>
            <person name="Gotea V."/>
            <person name="Gravely B."/>
            <person name="Greenberg A.J."/>
            <person name="Griffiths-Jones S."/>
            <person name="Gross S."/>
            <person name="Guigo R."/>
            <person name="Gustafson E.A."/>
            <person name="Haerty W."/>
            <person name="Hahn M.W."/>
            <person name="Halligan D.L."/>
            <person name="Halpern A.L."/>
            <person name="Halter G.M."/>
            <person name="Han M.V."/>
            <person name="Heger A."/>
            <person name="Hillier L."/>
            <person name="Hinrichs A.S."/>
            <person name="Holmes I."/>
            <person name="Hoskins R.A."/>
            <person name="Hubisz M.J."/>
            <person name="Hultmark D."/>
            <person name="Huntley M.A."/>
            <person name="Jaffe D.B."/>
            <person name="Jagadeeshan S."/>
            <person name="Jeck W.R."/>
            <person name="Johnson J."/>
            <person name="Jones C.D."/>
            <person name="Jordan W.C."/>
            <person name="Karpen G.H."/>
            <person name="Kataoka E."/>
            <person name="Keightley P.D."/>
            <person name="Kheradpour P."/>
            <person name="Kirkness E.F."/>
            <person name="Koerich L.B."/>
            <person name="Kristiansen K."/>
            <person name="Kudrna D."/>
            <person name="Kulathinal R.J."/>
            <person name="Kumar S."/>
            <person name="Kwok R."/>
            <person name="Lander E."/>
            <person name="Langley C.H."/>
            <person name="Lapoint R."/>
            <person name="Lazzaro B.P."/>
            <person name="Lee S.J."/>
            <person name="Levesque L."/>
            <person name="Li R."/>
            <person name="Lin C.F."/>
            <person name="Lin M.F."/>
            <person name="Lindblad-Toh K."/>
            <person name="Llopart A."/>
            <person name="Long M."/>
            <person name="Low L."/>
            <person name="Lozovsky E."/>
            <person name="Lu J."/>
            <person name="Luo M."/>
            <person name="Machado C.A."/>
            <person name="Makalowski W."/>
            <person name="Marzo M."/>
            <person name="Matsuda M."/>
            <person name="Matzkin L."/>
            <person name="McAllister B."/>
            <person name="McBride C.S."/>
            <person name="McKernan B."/>
            <person name="McKernan K."/>
            <person name="Mendez-Lago M."/>
            <person name="Minx P."/>
            <person name="Mollenhauer M.U."/>
            <person name="Montooth K."/>
            <person name="Mount S.M."/>
            <person name="Mu X."/>
            <person name="Myers E."/>
            <person name="Negre B."/>
            <person name="Newfeld S."/>
            <person name="Nielsen R."/>
            <person name="Noor M.A."/>
            <person name="O'Grady P."/>
            <person name="Pachter L."/>
            <person name="Papaceit M."/>
            <person name="Parisi M.J."/>
            <person name="Parisi M."/>
            <person name="Parts L."/>
            <person name="Pedersen J.S."/>
            <person name="Pesole G."/>
            <person name="Phillippy A.M."/>
            <person name="Ponting C.P."/>
            <person name="Pop M."/>
            <person name="Porcelli D."/>
            <person name="Powell J.R."/>
            <person name="Prohaska S."/>
            <person name="Pruitt K."/>
            <person name="Puig M."/>
            <person name="Quesneville H."/>
            <person name="Ram K.R."/>
            <person name="Rand D."/>
            <person name="Rasmussen M.D."/>
            <person name="Reed L.K."/>
            <person name="Reenan R."/>
            <person name="Reily A."/>
            <person name="Remington K.A."/>
            <person name="Rieger T.T."/>
            <person name="Ritchie M.G."/>
            <person name="Robin C."/>
            <person name="Rogers Y.H."/>
            <person name="Rohde C."/>
            <person name="Rozas J."/>
            <person name="Rubenfield M.J."/>
            <person name="Ruiz A."/>
            <person name="Russo S."/>
            <person name="Salzberg S.L."/>
            <person name="Sanchez-Gracia A."/>
            <person name="Saranga D.J."/>
            <person name="Sato H."/>
            <person name="Schaeffer S.W."/>
            <person name="Schatz M.C."/>
            <person name="Schlenke T."/>
            <person name="Schwartz R."/>
            <person name="Segarra C."/>
            <person name="Singh R.S."/>
            <person name="Sirot L."/>
            <person name="Sirota M."/>
            <person name="Sisneros N.B."/>
            <person name="Smith C.D."/>
            <person name="Smith T.F."/>
            <person name="Spieth J."/>
            <person name="Stage D.E."/>
            <person name="Stark A."/>
            <person name="Stephan W."/>
            <person name="Strausberg R.L."/>
            <person name="Strempel S."/>
            <person name="Sturgill D."/>
            <person name="Sutton G."/>
            <person name="Sutton G.G."/>
            <person name="Tao W."/>
            <person name="Teichmann S."/>
            <person name="Tobari Y.N."/>
            <person name="Tomimura Y."/>
            <person name="Tsolas J.M."/>
            <person name="Valente V.L."/>
            <person name="Venter E."/>
            <person name="Venter J.C."/>
            <person name="Vicario S."/>
            <person name="Vieira F.G."/>
            <person name="Vilella A.J."/>
            <person name="Villasante A."/>
            <person name="Walenz B."/>
            <person name="Wang J."/>
            <person name="Wasserman M."/>
            <person name="Watts T."/>
            <person name="Wilson D."/>
            <person name="Wilson R.K."/>
            <person name="Wing R.A."/>
            <person name="Wolfner M.F."/>
            <person name="Wong A."/>
            <person name="Wong G.K."/>
            <person name="Wu C.I."/>
            <person name="Wu G."/>
            <person name="Yamamoto D."/>
            <person name="Yang H.P."/>
            <person name="Yang S.P."/>
            <person name="Yorke J.A."/>
            <person name="Yoshida K."/>
            <person name="Zdobnov E."/>
            <person name="Zhang P."/>
            <person name="Zhang Y."/>
            <person name="Zimin A.V."/>
            <person name="Baldwin J."/>
            <person name="Abdouelleil A."/>
            <person name="Abdulkadir J."/>
            <person name="Abebe A."/>
            <person name="Abera B."/>
            <person name="Abreu J."/>
            <person name="Acer S.C."/>
            <person name="Aftuck L."/>
            <person name="Alexander A."/>
            <person name="An P."/>
            <person name="Anderson E."/>
            <person name="Anderson S."/>
            <person name="Arachi H."/>
            <person name="Azer M."/>
            <person name="Bachantsang P."/>
            <person name="Barry A."/>
            <person name="Bayul T."/>
            <person name="Berlin A."/>
            <person name="Bessette D."/>
            <person name="Bloom T."/>
            <person name="Blye J."/>
            <person name="Boguslavskiy L."/>
            <person name="Bonnet C."/>
            <person name="Boukhgalter B."/>
            <person name="Bourzgui I."/>
            <person name="Brown A."/>
            <person name="Cahill P."/>
            <person name="Channer S."/>
            <person name="Cheshatsang Y."/>
            <person name="Chuda L."/>
            <person name="Citroen M."/>
            <person name="Collymore A."/>
            <person name="Cooke P."/>
            <person name="Costello M."/>
            <person name="D'Aco K."/>
            <person name="Daza R."/>
            <person name="De Haan G."/>
            <person name="DeGray S."/>
            <person name="DeMaso C."/>
            <person name="Dhargay N."/>
            <person name="Dooley K."/>
            <person name="Dooley E."/>
            <person name="Doricent M."/>
            <person name="Dorje P."/>
            <person name="Dorjee K."/>
            <person name="Dupes A."/>
            <person name="Elong R."/>
            <person name="Falk J."/>
            <person name="Farina A."/>
            <person name="Faro S."/>
            <person name="Ferguson D."/>
            <person name="Fisher S."/>
            <person name="Foley C.D."/>
            <person name="Franke A."/>
            <person name="Friedrich D."/>
            <person name="Gadbois L."/>
            <person name="Gearin G."/>
            <person name="Gearin C.R."/>
            <person name="Giannoukos G."/>
            <person name="Goode T."/>
            <person name="Graham J."/>
            <person name="Grandbois E."/>
            <person name="Grewal S."/>
            <person name="Gyaltsen K."/>
            <person name="Hafez N."/>
            <person name="Hagos B."/>
            <person name="Hall J."/>
            <person name="Henson C."/>
            <person name="Hollinger A."/>
            <person name="Honan T."/>
            <person name="Huard M.D."/>
            <person name="Hughes L."/>
            <person name="Hurhula B."/>
            <person name="Husby M.E."/>
            <person name="Kamat A."/>
            <person name="Kanga B."/>
            <person name="Kashin S."/>
            <person name="Khazanovich D."/>
            <person name="Kisner P."/>
            <person name="Lance K."/>
            <person name="Lara M."/>
            <person name="Lee W."/>
            <person name="Lennon N."/>
            <person name="Letendre F."/>
            <person name="LeVine R."/>
            <person name="Lipovsky A."/>
            <person name="Liu X."/>
            <person name="Liu J."/>
            <person name="Liu S."/>
            <person name="Lokyitsang T."/>
            <person name="Lokyitsang Y."/>
            <person name="Lubonja R."/>
            <person name="Lui A."/>
            <person name="MacDonald P."/>
            <person name="Magnisalis V."/>
            <person name="Maru K."/>
            <person name="Matthews C."/>
            <person name="McCusker W."/>
            <person name="McDonough S."/>
            <person name="Mehta T."/>
            <person name="Meldrim J."/>
            <person name="Meneus L."/>
            <person name="Mihai O."/>
            <person name="Mihalev A."/>
            <person name="Mihova T."/>
            <person name="Mittelman R."/>
            <person name="Mlenga V."/>
            <person name="Montmayeur A."/>
            <person name="Mulrain L."/>
            <person name="Navidi A."/>
            <person name="Naylor J."/>
            <person name="Negash T."/>
            <person name="Nguyen T."/>
            <person name="Nguyen N."/>
            <person name="Nicol R."/>
            <person name="Norbu C."/>
            <person name="Norbu N."/>
            <person name="Novod N."/>
            <person name="O'Neill B."/>
            <person name="Osman S."/>
            <person name="Markiewicz E."/>
            <person name="Oyono O.L."/>
            <person name="Patti C."/>
            <person name="Phunkhang P."/>
            <person name="Pierre F."/>
            <person name="Priest M."/>
            <person name="Raghuraman S."/>
            <person name="Rege F."/>
            <person name="Reyes R."/>
            <person name="Rise C."/>
            <person name="Rogov P."/>
            <person name="Ross K."/>
            <person name="Ryan E."/>
            <person name="Settipalli S."/>
            <person name="Shea T."/>
            <person name="Sherpa N."/>
            <person name="Shi L."/>
            <person name="Shih D."/>
            <person name="Sparrow T."/>
            <person name="Spaulding J."/>
            <person name="Stalker J."/>
            <person name="Stange-Thomann N."/>
            <person name="Stavropoulos S."/>
            <person name="Stone C."/>
            <person name="Strader C."/>
            <person name="Tesfaye S."/>
            <person name="Thomson T."/>
            <person name="Thoulutsang Y."/>
            <person name="Thoulutsang D."/>
            <person name="Topham K."/>
            <person name="Topping I."/>
            <person name="Tsamla T."/>
            <person name="Vassiliev H."/>
            <person name="Vo A."/>
            <person name="Wangchuk T."/>
            <person name="Wangdi T."/>
            <person name="Weiand M."/>
            <person name="Wilkinson J."/>
            <person name="Wilson A."/>
            <person name="Yadav S."/>
            <person name="Young G."/>
            <person name="Yu Q."/>
            <person name="Zembek L."/>
            <person name="Zhong D."/>
            <person name="Zimmer A."/>
            <person name="Zwirko Z."/>
            <person name="Jaffe D.B."/>
            <person name="Alvarez P."/>
            <person name="Brockman W."/>
            <person name="Butler J."/>
            <person name="Chin C."/>
            <person name="Gnerre S."/>
            <person name="Grabherr M."/>
            <person name="Kleber M."/>
            <person name="Mauceli E."/>
            <person name="MacCallum I."/>
        </authorList>
    </citation>
    <scope>NUCLEOTIDE SEQUENCE [LARGE SCALE GENOMIC DNA]</scope>
    <source>
        <strain evidence="3">white501</strain>
    </source>
</reference>
<accession>B4NUM2</accession>
<gene>
    <name evidence="2" type="primary">Dsim\GD24853</name>
    <name evidence="2" type="ORF">Dsim_GD24853</name>
</gene>
<proteinExistence type="predicted"/>
<feature type="region of interest" description="Disordered" evidence="1">
    <location>
        <begin position="1"/>
        <end position="26"/>
    </location>
</feature>